<gene>
    <name evidence="3" type="primary">LOC111123435</name>
</gene>
<dbReference type="OrthoDB" id="6152551at2759"/>
<evidence type="ECO:0000313" key="3">
    <source>
        <dbReference type="RefSeq" id="XP_022321456.1"/>
    </source>
</evidence>
<dbReference type="CDD" id="cd22791">
    <property type="entry name" value="OTU_VRTN"/>
    <property type="match status" value="1"/>
</dbReference>
<sequence length="1111" mass="125473">MSPMSVVSKYRLPMATINKVKHFYLREDISTPLPQRRYATKHGPCHIMQMTLRGAFALFARENSKTCIGFTKFTTLRPKNVRLLKMTNWNFCVCTICQNMSYKLKALNKISDKSIPNIEELLNIILCPKSDGQRFHAPDCIFRKCEKCKDVNIEEKLSAYLNYEKHDGNSSIVWNHWEKTQRNKTNETIVKVLKTKRADVKTLLEEVSKDFKEPIQSCSFPEHNFVGKWQQRQFLELKQNLPDDAILLVMDFGKNRTVRYQDEPKSIYYTAKQITIHPVVIYFHSKEISNLIVRKSVVFLSDDINHDHNAVDHFFELAVSHISDLKIKFTKLIVFSDGCASQYKGKGSFADLSLKKCRIERNYFGSDHGKSECDGEVGSLNRSVDMAIVGRKAIVSDAEDLYSWCMENLCLDEPGSKRTFIHVKKGEIDRARNSTNVKTLQGSRKLHQFFNIPSCPYKLLVKKLSCYCLRCRDGETDLCINREYTGEFQEKSLVLVHGKGLPSTRNSPKNQANSKQTVKVNEVTKANKSFAGNRKPFDSEQAIKSDKPTIQRKNEAKVTTQEETEHKHTMKVKKKKEEKKSGKIEIQNSSKSLKIANHRDDINMIQKNSLTLKGNVDHVDRKTFFEELQKRLQKCVSYEDLQVEVIQCLPQVQHFKVDVFCDQSIVELKGSIDSLALDLLPKDVKSGLYPMRIYGDGNCLPRCGEACSNMSHTEVRVRIVIEGVSHESLYLDNSFLSKGLQKRKENLPSLFAQYSEEYDPSAQLTPLVIKRIYEAEQLKIIHNSCYMGIWQIFSLASVLQHRVISVYPSYGGQIVRQDLNRQVQPRKFRNDQDECTCIYIMWSHINGRNLPEHIWRPNHFVILLPLDTNQELQSDSESSEDNMMDLSVPNITEHLTYSLCEDEGPPYFNMSTSFSGVEDLSTASDIELYLNVPFTHEQPQKRSRVELFPSEIKIGEAAFEVQGEQSTDLEMSPKFSINGIEDLTSGDGIANDDVDEGTANDGGEVTANDDGEGAANDVGEVAANDGGEGTANDGGEGTANDGGEVAANDDGEGTANDVLDEVTTNDDAGEGTANDDGGEATAKDDFGGMTAKNSLTLIIGHMSDFSIIRTR</sequence>
<evidence type="ECO:0000256" key="1">
    <source>
        <dbReference type="SAM" id="MobiDB-lite"/>
    </source>
</evidence>
<feature type="compositionally biased region" description="Basic residues" evidence="1">
    <location>
        <begin position="568"/>
        <end position="577"/>
    </location>
</feature>
<keyword evidence="2" id="KW-1185">Reference proteome</keyword>
<name>A0A8B8D3R3_CRAVI</name>
<dbReference type="InterPro" id="IPR047273">
    <property type="entry name" value="VRTN_OTU_dom"/>
</dbReference>
<dbReference type="AlphaFoldDB" id="A0A8B8D3R3"/>
<feature type="compositionally biased region" description="Acidic residues" evidence="1">
    <location>
        <begin position="1047"/>
        <end position="1069"/>
    </location>
</feature>
<dbReference type="PANTHER" id="PTHR46601:SF1">
    <property type="entry name" value="ADF-H DOMAIN-CONTAINING PROTEIN"/>
    <property type="match status" value="1"/>
</dbReference>
<feature type="region of interest" description="Disordered" evidence="1">
    <location>
        <begin position="982"/>
        <end position="1089"/>
    </location>
</feature>
<dbReference type="GeneID" id="111123435"/>
<accession>A0A8B8D3R3</accession>
<evidence type="ECO:0000313" key="2">
    <source>
        <dbReference type="Proteomes" id="UP000694844"/>
    </source>
</evidence>
<feature type="region of interest" description="Disordered" evidence="1">
    <location>
        <begin position="529"/>
        <end position="585"/>
    </location>
</feature>
<feature type="compositionally biased region" description="Basic and acidic residues" evidence="1">
    <location>
        <begin position="535"/>
        <end position="556"/>
    </location>
</feature>
<reference evidence="3" key="1">
    <citation type="submission" date="2025-08" db="UniProtKB">
        <authorList>
            <consortium name="RefSeq"/>
        </authorList>
    </citation>
    <scope>IDENTIFICATION</scope>
    <source>
        <tissue evidence="3">Whole sample</tissue>
    </source>
</reference>
<protein>
    <submittedName>
        <fullName evidence="3">Uncharacterized protein LOC111123435 isoform X1</fullName>
    </submittedName>
</protein>
<dbReference type="RefSeq" id="XP_022321456.1">
    <property type="nucleotide sequence ID" value="XM_022465748.1"/>
</dbReference>
<proteinExistence type="predicted"/>
<dbReference type="Proteomes" id="UP000694844">
    <property type="component" value="Chromosome 3"/>
</dbReference>
<dbReference type="PANTHER" id="PTHR46601">
    <property type="entry name" value="ULP_PROTEASE DOMAIN-CONTAINING PROTEIN"/>
    <property type="match status" value="1"/>
</dbReference>
<organism evidence="2 3">
    <name type="scientific">Crassostrea virginica</name>
    <name type="common">Eastern oyster</name>
    <dbReference type="NCBI Taxonomy" id="6565"/>
    <lineage>
        <taxon>Eukaryota</taxon>
        <taxon>Metazoa</taxon>
        <taxon>Spiralia</taxon>
        <taxon>Lophotrochozoa</taxon>
        <taxon>Mollusca</taxon>
        <taxon>Bivalvia</taxon>
        <taxon>Autobranchia</taxon>
        <taxon>Pteriomorphia</taxon>
        <taxon>Ostreida</taxon>
        <taxon>Ostreoidea</taxon>
        <taxon>Ostreidae</taxon>
        <taxon>Crassostrea</taxon>
    </lineage>
</organism>
<dbReference type="KEGG" id="cvn:111123435"/>
<feature type="compositionally biased region" description="Gly residues" evidence="1">
    <location>
        <begin position="1026"/>
        <end position="1037"/>
    </location>
</feature>